<organism evidence="1 2">
    <name type="scientific">Entomophthora muscae</name>
    <dbReference type="NCBI Taxonomy" id="34485"/>
    <lineage>
        <taxon>Eukaryota</taxon>
        <taxon>Fungi</taxon>
        <taxon>Fungi incertae sedis</taxon>
        <taxon>Zoopagomycota</taxon>
        <taxon>Entomophthoromycotina</taxon>
        <taxon>Entomophthoromycetes</taxon>
        <taxon>Entomophthorales</taxon>
        <taxon>Entomophthoraceae</taxon>
        <taxon>Entomophthora</taxon>
    </lineage>
</organism>
<evidence type="ECO:0000313" key="2">
    <source>
        <dbReference type="Proteomes" id="UP001165960"/>
    </source>
</evidence>
<comment type="caution">
    <text evidence="1">The sequence shown here is derived from an EMBL/GenBank/DDBJ whole genome shotgun (WGS) entry which is preliminary data.</text>
</comment>
<evidence type="ECO:0000313" key="1">
    <source>
        <dbReference type="EMBL" id="KAJ9080059.1"/>
    </source>
</evidence>
<proteinExistence type="predicted"/>
<protein>
    <submittedName>
        <fullName evidence="1">Uncharacterized protein</fullName>
    </submittedName>
</protein>
<keyword evidence="2" id="KW-1185">Reference proteome</keyword>
<accession>A0ACC2TZG3</accession>
<name>A0ACC2TZG3_9FUNG</name>
<dbReference type="Proteomes" id="UP001165960">
    <property type="component" value="Unassembled WGS sequence"/>
</dbReference>
<dbReference type="EMBL" id="QTSX02001609">
    <property type="protein sequence ID" value="KAJ9080059.1"/>
    <property type="molecule type" value="Genomic_DNA"/>
</dbReference>
<sequence>MKHLIFTAVLTAFLGIGGYQQGSEFFGPSPDGLGHDPHYDPGQLNSSQTGPWPALVSPHSKLSIELWKIQHTRKGLLLVDDHISHPYRLDWILICQPAAIHTASGTHSFGTTLLTTSHKCNGAPFGEASDMELRKKRNLAVAEI</sequence>
<reference evidence="1" key="1">
    <citation type="submission" date="2022-04" db="EMBL/GenBank/DDBJ databases">
        <title>Genome of the entomopathogenic fungus Entomophthora muscae.</title>
        <authorList>
            <person name="Elya C."/>
            <person name="Lovett B.R."/>
            <person name="Lee E."/>
            <person name="Macias A.M."/>
            <person name="Hajek A.E."/>
            <person name="De Bivort B.L."/>
            <person name="Kasson M.T."/>
            <person name="De Fine Licht H.H."/>
            <person name="Stajich J.E."/>
        </authorList>
    </citation>
    <scope>NUCLEOTIDE SEQUENCE</scope>
    <source>
        <strain evidence="1">Berkeley</strain>
    </source>
</reference>
<gene>
    <name evidence="1" type="ORF">DSO57_1029061</name>
</gene>